<name>A0ABR5AAS9_9BACL</name>
<evidence type="ECO:0000313" key="1">
    <source>
        <dbReference type="EMBL" id="KIL38160.1"/>
    </source>
</evidence>
<dbReference type="RefSeq" id="WP_041051772.1">
    <property type="nucleotide sequence ID" value="NZ_JXAK01000073.1"/>
</dbReference>
<proteinExistence type="predicted"/>
<organism evidence="1 2">
    <name type="scientific">Gordoniibacillus kamchatkensis</name>
    <dbReference type="NCBI Taxonomy" id="1590651"/>
    <lineage>
        <taxon>Bacteria</taxon>
        <taxon>Bacillati</taxon>
        <taxon>Bacillota</taxon>
        <taxon>Bacilli</taxon>
        <taxon>Bacillales</taxon>
        <taxon>Paenibacillaceae</taxon>
        <taxon>Gordoniibacillus</taxon>
    </lineage>
</organism>
<protein>
    <submittedName>
        <fullName evidence="1">Uncharacterized protein</fullName>
    </submittedName>
</protein>
<evidence type="ECO:0000313" key="2">
    <source>
        <dbReference type="Proteomes" id="UP000031967"/>
    </source>
</evidence>
<reference evidence="1 2" key="1">
    <citation type="submission" date="2014-12" db="EMBL/GenBank/DDBJ databases">
        <title>Draft genome sequence of Paenibacillus kamchatkensis strain B-2647.</title>
        <authorList>
            <person name="Karlyshev A.V."/>
            <person name="Kudryashova E.B."/>
        </authorList>
    </citation>
    <scope>NUCLEOTIDE SEQUENCE [LARGE SCALE GENOMIC DNA]</scope>
    <source>
        <strain evidence="1 2">VKM B-2647</strain>
    </source>
</reference>
<gene>
    <name evidence="1" type="ORF">SD70_28200</name>
</gene>
<accession>A0ABR5AAS9</accession>
<dbReference type="EMBL" id="JXAK01000073">
    <property type="protein sequence ID" value="KIL38160.1"/>
    <property type="molecule type" value="Genomic_DNA"/>
</dbReference>
<sequence length="115" mass="12866">MATTEQLTVDNGKVAQAWEEQLPRMLNESDTCKVIADEGDPNALRVNIQTGGHSDYNFDFKVSYVDPREIKVELVDVEQAGLHVDENTDIIQGLAEDYVRHLHECAQGVKNITNP</sequence>
<dbReference type="Proteomes" id="UP000031967">
    <property type="component" value="Unassembled WGS sequence"/>
</dbReference>
<keyword evidence="2" id="KW-1185">Reference proteome</keyword>
<comment type="caution">
    <text evidence="1">The sequence shown here is derived from an EMBL/GenBank/DDBJ whole genome shotgun (WGS) entry which is preliminary data.</text>
</comment>